<dbReference type="InterPro" id="IPR040372">
    <property type="entry name" value="YaeB-like"/>
</dbReference>
<keyword evidence="5" id="KW-1185">Reference proteome</keyword>
<dbReference type="InterPro" id="IPR023370">
    <property type="entry name" value="TrmO-like_N"/>
</dbReference>
<keyword evidence="1" id="KW-0949">S-adenosyl-L-methionine</keyword>
<dbReference type="GO" id="GO:0032259">
    <property type="term" value="P:methylation"/>
    <property type="evidence" value="ECO:0007669"/>
    <property type="project" value="UniProtKB-KW"/>
</dbReference>
<accession>A0A1H6EYT7</accession>
<dbReference type="InterPro" id="IPR036414">
    <property type="entry name" value="YaeB_N_sf"/>
</dbReference>
<dbReference type="OrthoDB" id="9804309at2"/>
<dbReference type="RefSeq" id="WP_103964065.1">
    <property type="nucleotide sequence ID" value="NZ_FNVT01000032.1"/>
</dbReference>
<dbReference type="InterPro" id="IPR036413">
    <property type="entry name" value="YaeB-like_sf"/>
</dbReference>
<dbReference type="AlphaFoldDB" id="A0A1H6EYT7"/>
<evidence type="ECO:0000313" key="5">
    <source>
        <dbReference type="Proteomes" id="UP000236732"/>
    </source>
</evidence>
<reference evidence="4 5" key="1">
    <citation type="submission" date="2016-10" db="EMBL/GenBank/DDBJ databases">
        <authorList>
            <person name="de Groot N.N."/>
        </authorList>
    </citation>
    <scope>NUCLEOTIDE SEQUENCE [LARGE SCALE GENOMIC DNA]</scope>
    <source>
        <strain evidence="4 5">CGMCC 4.7037</strain>
    </source>
</reference>
<dbReference type="Proteomes" id="UP000236732">
    <property type="component" value="Unassembled WGS sequence"/>
</dbReference>
<dbReference type="GO" id="GO:0008168">
    <property type="term" value="F:methyltransferase activity"/>
    <property type="evidence" value="ECO:0007669"/>
    <property type="project" value="UniProtKB-KW"/>
</dbReference>
<dbReference type="PROSITE" id="PS51668">
    <property type="entry name" value="TSAA_2"/>
    <property type="match status" value="1"/>
</dbReference>
<sequence>MEPIIVEAVGTVIGGRTEAFDDDWNTEQAVIRLDATRYEPGSVAGLDTFSHVEVVFQFHRVDPASVHTSARRPRGNPDWPEVGIFAQRGKNRPNRLGVSRCRLLAVDGLDLHVRGLDAIDGSPVLDVKPYMAEFGPQGETVQPAWATELMRAYY</sequence>
<evidence type="ECO:0000256" key="2">
    <source>
        <dbReference type="ARBA" id="ARBA00033753"/>
    </source>
</evidence>
<name>A0A1H6EYT7_9ACTN</name>
<dbReference type="PANTHER" id="PTHR12818:SF0">
    <property type="entry name" value="TRNA (ADENINE(37)-N6)-METHYLTRANSFERASE"/>
    <property type="match status" value="1"/>
</dbReference>
<feature type="domain" description="TsaA-like" evidence="3">
    <location>
        <begin position="6"/>
        <end position="139"/>
    </location>
</feature>
<evidence type="ECO:0000259" key="3">
    <source>
        <dbReference type="PROSITE" id="PS51668"/>
    </source>
</evidence>
<dbReference type="CDD" id="cd09281">
    <property type="entry name" value="UPF0066"/>
    <property type="match status" value="1"/>
</dbReference>
<gene>
    <name evidence="4" type="ORF">SAMN05444920_13259</name>
</gene>
<comment type="similarity">
    <text evidence="2">Belongs to the tRNA methyltransferase O family.</text>
</comment>
<proteinExistence type="inferred from homology"/>
<dbReference type="SUPFAM" id="SSF118196">
    <property type="entry name" value="YaeB-like"/>
    <property type="match status" value="1"/>
</dbReference>
<evidence type="ECO:0000313" key="4">
    <source>
        <dbReference type="EMBL" id="SEH03050.1"/>
    </source>
</evidence>
<dbReference type="PANTHER" id="PTHR12818">
    <property type="entry name" value="TRNA (ADENINE(37)-N6)-METHYLTRANSFERASE"/>
    <property type="match status" value="1"/>
</dbReference>
<dbReference type="Gene3D" id="2.40.30.70">
    <property type="entry name" value="YaeB-like"/>
    <property type="match status" value="1"/>
</dbReference>
<protein>
    <submittedName>
        <fullName evidence="4">tRNA-Thr(GGU) m(6)t(6)A37 methyltransferase TsaA</fullName>
    </submittedName>
</protein>
<dbReference type="EMBL" id="FNVT01000032">
    <property type="protein sequence ID" value="SEH03050.1"/>
    <property type="molecule type" value="Genomic_DNA"/>
</dbReference>
<keyword evidence="4" id="KW-0808">Transferase</keyword>
<evidence type="ECO:0000256" key="1">
    <source>
        <dbReference type="ARBA" id="ARBA00022691"/>
    </source>
</evidence>
<organism evidence="4 5">
    <name type="scientific">Nonomuraea solani</name>
    <dbReference type="NCBI Taxonomy" id="1144553"/>
    <lineage>
        <taxon>Bacteria</taxon>
        <taxon>Bacillati</taxon>
        <taxon>Actinomycetota</taxon>
        <taxon>Actinomycetes</taxon>
        <taxon>Streptosporangiales</taxon>
        <taxon>Streptosporangiaceae</taxon>
        <taxon>Nonomuraea</taxon>
    </lineage>
</organism>
<dbReference type="Pfam" id="PF01980">
    <property type="entry name" value="TrmO_N"/>
    <property type="match status" value="1"/>
</dbReference>
<keyword evidence="4" id="KW-0489">Methyltransferase</keyword>